<evidence type="ECO:0000256" key="1">
    <source>
        <dbReference type="SAM" id="Phobius"/>
    </source>
</evidence>
<accession>A0A368DTQ1</accession>
<feature type="transmembrane region" description="Helical" evidence="1">
    <location>
        <begin position="12"/>
        <end position="34"/>
    </location>
</feature>
<keyword evidence="1" id="KW-0812">Transmembrane</keyword>
<dbReference type="Proteomes" id="UP000252132">
    <property type="component" value="Unassembled WGS sequence"/>
</dbReference>
<evidence type="ECO:0000313" key="2">
    <source>
        <dbReference type="EMBL" id="RCL75199.1"/>
    </source>
</evidence>
<proteinExistence type="predicted"/>
<evidence type="ECO:0000313" key="3">
    <source>
        <dbReference type="Proteomes" id="UP000252132"/>
    </source>
</evidence>
<protein>
    <submittedName>
        <fullName evidence="2">Uncharacterized protein</fullName>
    </submittedName>
</protein>
<keyword evidence="1" id="KW-0472">Membrane</keyword>
<dbReference type="AlphaFoldDB" id="A0A368DTQ1"/>
<gene>
    <name evidence="2" type="ORF">DBW69_06645</name>
</gene>
<sequence length="74" mass="8245">MMTKRRQHSSLGDMVSTAAFLGMSLYLLLAGFELQADGRLISAIGVWMAGGLCFAGSIRYPIAKVYDRIERFRK</sequence>
<name>A0A368DTQ1_9PROT</name>
<dbReference type="EMBL" id="QOQF01000038">
    <property type="protein sequence ID" value="RCL75199.1"/>
    <property type="molecule type" value="Genomic_DNA"/>
</dbReference>
<feature type="transmembrane region" description="Helical" evidence="1">
    <location>
        <begin position="40"/>
        <end position="62"/>
    </location>
</feature>
<reference evidence="2 3" key="1">
    <citation type="journal article" date="2018" name="Microbiome">
        <title>Fine metagenomic profile of the Mediterranean stratified and mixed water columns revealed by assembly and recruitment.</title>
        <authorList>
            <person name="Haro-Moreno J.M."/>
            <person name="Lopez-Perez M."/>
            <person name="De La Torre J.R."/>
            <person name="Picazo A."/>
            <person name="Camacho A."/>
            <person name="Rodriguez-Valera F."/>
        </authorList>
    </citation>
    <scope>NUCLEOTIDE SEQUENCE [LARGE SCALE GENOMIC DNA]</scope>
    <source>
        <strain evidence="2">MED-G55</strain>
    </source>
</reference>
<organism evidence="2 3">
    <name type="scientific">PS1 clade bacterium</name>
    <dbReference type="NCBI Taxonomy" id="2175152"/>
    <lineage>
        <taxon>Bacteria</taxon>
        <taxon>Pseudomonadati</taxon>
        <taxon>Pseudomonadota</taxon>
        <taxon>Alphaproteobacteria</taxon>
        <taxon>PS1 clade</taxon>
    </lineage>
</organism>
<keyword evidence="1" id="KW-1133">Transmembrane helix</keyword>
<comment type="caution">
    <text evidence="2">The sequence shown here is derived from an EMBL/GenBank/DDBJ whole genome shotgun (WGS) entry which is preliminary data.</text>
</comment>